<keyword evidence="1" id="KW-0472">Membrane</keyword>
<proteinExistence type="predicted"/>
<keyword evidence="1" id="KW-1133">Transmembrane helix</keyword>
<feature type="transmembrane region" description="Helical" evidence="1">
    <location>
        <begin position="141"/>
        <end position="167"/>
    </location>
</feature>
<evidence type="ECO:0000256" key="1">
    <source>
        <dbReference type="SAM" id="Phobius"/>
    </source>
</evidence>
<dbReference type="EMBL" id="JQIF01000017">
    <property type="protein sequence ID" value="KGJ54286.1"/>
    <property type="molecule type" value="Genomic_DNA"/>
</dbReference>
<evidence type="ECO:0000313" key="3">
    <source>
        <dbReference type="Proteomes" id="UP000030008"/>
    </source>
</evidence>
<dbReference type="AlphaFoldDB" id="A0A099I9L8"/>
<feature type="transmembrane region" description="Helical" evidence="1">
    <location>
        <begin position="44"/>
        <end position="60"/>
    </location>
</feature>
<gene>
    <name evidence="2" type="ORF">CIAN88_03865</name>
</gene>
<reference evidence="2 3" key="1">
    <citation type="submission" date="2014-08" db="EMBL/GenBank/DDBJ databases">
        <title>Clostridium innocuum, an unnegligible vancomycin-resistant pathogen causing extra-intestinal infections.</title>
        <authorList>
            <person name="Feng Y."/>
            <person name="Chiu C.-H."/>
        </authorList>
    </citation>
    <scope>NUCLEOTIDE SEQUENCE [LARGE SCALE GENOMIC DNA]</scope>
    <source>
        <strain evidence="2 3">AN88</strain>
    </source>
</reference>
<comment type="caution">
    <text evidence="2">The sequence shown here is derived from an EMBL/GenBank/DDBJ whole genome shotgun (WGS) entry which is preliminary data.</text>
</comment>
<protein>
    <submittedName>
        <fullName evidence="2">Membrane protein</fullName>
    </submittedName>
</protein>
<feature type="transmembrane region" description="Helical" evidence="1">
    <location>
        <begin position="20"/>
        <end position="38"/>
    </location>
</feature>
<keyword evidence="1" id="KW-0812">Transmembrane</keyword>
<evidence type="ECO:0000313" key="2">
    <source>
        <dbReference type="EMBL" id="KGJ54286.1"/>
    </source>
</evidence>
<feature type="transmembrane region" description="Helical" evidence="1">
    <location>
        <begin position="179"/>
        <end position="197"/>
    </location>
</feature>
<organism evidence="2 3">
    <name type="scientific">Clostridium innocuum</name>
    <dbReference type="NCBI Taxonomy" id="1522"/>
    <lineage>
        <taxon>Bacteria</taxon>
        <taxon>Bacillati</taxon>
        <taxon>Bacillota</taxon>
        <taxon>Clostridia</taxon>
        <taxon>Eubacteriales</taxon>
        <taxon>Clostridiaceae</taxon>
        <taxon>Clostridium</taxon>
    </lineage>
</organism>
<dbReference type="Proteomes" id="UP000030008">
    <property type="component" value="Unassembled WGS sequence"/>
</dbReference>
<sequence length="238" mass="27792">MKEIRLFIENTSAPYVNKIIFLYVDIFLVQVALCFIGITEDINSIMLLAFYPSFLLLFLIHRKRYKTFMSEGGLTRVRLLPIRKSTFLYSELLFQFMTYLGLLCTHFLTWTALYFLMADKQPFLSNTFLFFQLSQATATTYMPFTAAVILLDLLKLITLTCISTLLLIGMETYKGLQTVLLYVGLLIIFLFIKLILAQMMPDFQVIEDWYAVAAMLLLLPIHAIQLKAFFMWKRRVMK</sequence>
<accession>A0A099I9L8</accession>
<name>A0A099I9L8_CLOIN</name>
<feature type="transmembrane region" description="Helical" evidence="1">
    <location>
        <begin position="92"/>
        <end position="117"/>
    </location>
</feature>
<dbReference type="RefSeq" id="WP_044904154.1">
    <property type="nucleotide sequence ID" value="NZ_BAABXQ010000001.1"/>
</dbReference>
<feature type="transmembrane region" description="Helical" evidence="1">
    <location>
        <begin position="209"/>
        <end position="230"/>
    </location>
</feature>